<dbReference type="WBParaSite" id="MhA1_Contig634.frz3.gene13">
    <property type="protein sequence ID" value="MhA1_Contig634.frz3.gene13"/>
    <property type="gene ID" value="MhA1_Contig634.frz3.gene13"/>
</dbReference>
<name>A0A1I8BVQ4_MELHA</name>
<dbReference type="Proteomes" id="UP000095281">
    <property type="component" value="Unplaced"/>
</dbReference>
<accession>A0A1I8BVQ4</accession>
<proteinExistence type="predicted"/>
<evidence type="ECO:0000313" key="3">
    <source>
        <dbReference type="WBParaSite" id="MhA1_Contig634.frz3.gene13"/>
    </source>
</evidence>
<feature type="coiled-coil region" evidence="1">
    <location>
        <begin position="39"/>
        <end position="73"/>
    </location>
</feature>
<organism evidence="2 3">
    <name type="scientific">Meloidogyne hapla</name>
    <name type="common">Root-knot nematode worm</name>
    <dbReference type="NCBI Taxonomy" id="6305"/>
    <lineage>
        <taxon>Eukaryota</taxon>
        <taxon>Metazoa</taxon>
        <taxon>Ecdysozoa</taxon>
        <taxon>Nematoda</taxon>
        <taxon>Chromadorea</taxon>
        <taxon>Rhabditida</taxon>
        <taxon>Tylenchina</taxon>
        <taxon>Tylenchomorpha</taxon>
        <taxon>Tylenchoidea</taxon>
        <taxon>Meloidogynidae</taxon>
        <taxon>Meloidogyninae</taxon>
        <taxon>Meloidogyne</taxon>
    </lineage>
</organism>
<sequence length="163" mass="19330">MDNFNKIYEKILELNKSKRHIGKINFIYDCKINGNHRENDGNFKENEEIEKEVANIKKEIEKILNENNENDQKIKDNETIKNNLNKINRILNRNKHYKQNYFEEKQKELEEIRSEMFLGSIEHLADMKKITDNYDPINGIVLSAARQISRRAINSFKISTESG</sequence>
<dbReference type="AlphaFoldDB" id="A0A1I8BVQ4"/>
<protein>
    <submittedName>
        <fullName evidence="3">Uncharacterized protein</fullName>
    </submittedName>
</protein>
<keyword evidence="2" id="KW-1185">Reference proteome</keyword>
<keyword evidence="1" id="KW-0175">Coiled coil</keyword>
<evidence type="ECO:0000256" key="1">
    <source>
        <dbReference type="SAM" id="Coils"/>
    </source>
</evidence>
<evidence type="ECO:0000313" key="2">
    <source>
        <dbReference type="Proteomes" id="UP000095281"/>
    </source>
</evidence>
<reference evidence="3" key="1">
    <citation type="submission" date="2016-11" db="UniProtKB">
        <authorList>
            <consortium name="WormBaseParasite"/>
        </authorList>
    </citation>
    <scope>IDENTIFICATION</scope>
</reference>